<proteinExistence type="predicted"/>
<organism evidence="1 2">
    <name type="scientific">Danionella cerebrum</name>
    <dbReference type="NCBI Taxonomy" id="2873325"/>
    <lineage>
        <taxon>Eukaryota</taxon>
        <taxon>Metazoa</taxon>
        <taxon>Chordata</taxon>
        <taxon>Craniata</taxon>
        <taxon>Vertebrata</taxon>
        <taxon>Euteleostomi</taxon>
        <taxon>Actinopterygii</taxon>
        <taxon>Neopterygii</taxon>
        <taxon>Teleostei</taxon>
        <taxon>Ostariophysi</taxon>
        <taxon>Cypriniformes</taxon>
        <taxon>Danionidae</taxon>
        <taxon>Danioninae</taxon>
        <taxon>Danionella</taxon>
    </lineage>
</organism>
<comment type="caution">
    <text evidence="1">The sequence shown here is derived from an EMBL/GenBank/DDBJ whole genome shotgun (WGS) entry which is preliminary data.</text>
</comment>
<name>A0A553MNK8_9TELE</name>
<dbReference type="AlphaFoldDB" id="A0A553MNK8"/>
<dbReference type="InterPro" id="IPR028040">
    <property type="entry name" value="TopoVIB-like"/>
</dbReference>
<accession>A0A553MNK8</accession>
<evidence type="ECO:0000313" key="2">
    <source>
        <dbReference type="Proteomes" id="UP000316079"/>
    </source>
</evidence>
<dbReference type="PANTHER" id="PTHR14652:SF2">
    <property type="entry name" value="TYPE 2 DNA TOPOISOMERASE 6 SUBUNIT B-LIKE"/>
    <property type="match status" value="1"/>
</dbReference>
<dbReference type="STRING" id="623744.A0A553MNK8"/>
<protein>
    <submittedName>
        <fullName evidence="1">Uncharacterized protein</fullName>
    </submittedName>
</protein>
<sequence length="101" mass="11789">MLYSEVEFSVESRCNQETRCSEGNQSQNTEPERSHAVEQTMIVFILTHYTDAFQTTGCMSSESDEVFERHLDDVFLNNEDQLRATLLSTMTKAVKRFQKRR</sequence>
<dbReference type="OrthoDB" id="8810337at2759"/>
<reference evidence="1 2" key="1">
    <citation type="journal article" date="2019" name="Sci. Data">
        <title>Hybrid genome assembly and annotation of Danionella translucida.</title>
        <authorList>
            <person name="Kadobianskyi M."/>
            <person name="Schulze L."/>
            <person name="Schuelke M."/>
            <person name="Judkewitz B."/>
        </authorList>
    </citation>
    <scope>NUCLEOTIDE SEQUENCE [LARGE SCALE GENOMIC DNA]</scope>
    <source>
        <strain evidence="1 2">Bolton</strain>
    </source>
</reference>
<dbReference type="GO" id="GO:0042138">
    <property type="term" value="P:meiotic DNA double-strand break formation"/>
    <property type="evidence" value="ECO:0007669"/>
    <property type="project" value="InterPro"/>
</dbReference>
<gene>
    <name evidence="1" type="ORF">DNTS_031275</name>
</gene>
<evidence type="ECO:0000313" key="1">
    <source>
        <dbReference type="EMBL" id="TRY54760.1"/>
    </source>
</evidence>
<dbReference type="EMBL" id="SRMA01027341">
    <property type="protein sequence ID" value="TRY54760.1"/>
    <property type="molecule type" value="Genomic_DNA"/>
</dbReference>
<dbReference type="Proteomes" id="UP000316079">
    <property type="component" value="Unassembled WGS sequence"/>
</dbReference>
<feature type="non-terminal residue" evidence="1">
    <location>
        <position position="101"/>
    </location>
</feature>
<keyword evidence="2" id="KW-1185">Reference proteome</keyword>
<dbReference type="PANTHER" id="PTHR14652">
    <property type="entry name" value="TYPE 2 DNA TOPOISOMERASE 6 SUBUNIT B-LIKE"/>
    <property type="match status" value="1"/>
</dbReference>